<name>A0ABQ2AHI8_9PSED</name>
<reference evidence="2" key="1">
    <citation type="journal article" date="2019" name="Int. J. Syst. Evol. Microbiol.">
        <title>The Global Catalogue of Microorganisms (GCM) 10K type strain sequencing project: providing services to taxonomists for standard genome sequencing and annotation.</title>
        <authorList>
            <consortium name="The Broad Institute Genomics Platform"/>
            <consortium name="The Broad Institute Genome Sequencing Center for Infectious Disease"/>
            <person name="Wu L."/>
            <person name="Ma J."/>
        </authorList>
    </citation>
    <scope>NUCLEOTIDE SEQUENCE [LARGE SCALE GENOMIC DNA]</scope>
    <source>
        <strain evidence="2">CCM 8778</strain>
    </source>
</reference>
<evidence type="ECO:0000313" key="1">
    <source>
        <dbReference type="EMBL" id="GGH90713.1"/>
    </source>
</evidence>
<comment type="caution">
    <text evidence="1">The sequence shown here is derived from an EMBL/GenBank/DDBJ whole genome shotgun (WGS) entry which is preliminary data.</text>
</comment>
<proteinExistence type="predicted"/>
<sequence>MVRRGARRQQHLGLPEAVLYGGGNQLQWLDAGQYAHVSQCLAAGEKEGGKGKEATHDGNTWAVKRNRITSLRHCRRPHRP</sequence>
<dbReference type="EMBL" id="BMDE01000002">
    <property type="protein sequence ID" value="GGH90713.1"/>
    <property type="molecule type" value="Genomic_DNA"/>
</dbReference>
<protein>
    <submittedName>
        <fullName evidence="1">Uncharacterized protein</fullName>
    </submittedName>
</protein>
<accession>A0ABQ2AHI8</accession>
<gene>
    <name evidence="1" type="ORF">GCM10007363_08880</name>
</gene>
<organism evidence="1 2">
    <name type="scientific">Pseudomonas fluvialis</name>
    <dbReference type="NCBI Taxonomy" id="1793966"/>
    <lineage>
        <taxon>Bacteria</taxon>
        <taxon>Pseudomonadati</taxon>
        <taxon>Pseudomonadota</taxon>
        <taxon>Gammaproteobacteria</taxon>
        <taxon>Pseudomonadales</taxon>
        <taxon>Pseudomonadaceae</taxon>
        <taxon>Pseudomonas</taxon>
    </lineage>
</organism>
<evidence type="ECO:0000313" key="2">
    <source>
        <dbReference type="Proteomes" id="UP000655550"/>
    </source>
</evidence>
<dbReference type="Proteomes" id="UP000655550">
    <property type="component" value="Unassembled WGS sequence"/>
</dbReference>
<keyword evidence="2" id="KW-1185">Reference proteome</keyword>